<feature type="domain" description="ABC transmembrane type-1" evidence="9">
    <location>
        <begin position="296"/>
        <end position="528"/>
    </location>
</feature>
<keyword evidence="5 8" id="KW-0812">Transmembrane</keyword>
<feature type="transmembrane region" description="Helical" evidence="8">
    <location>
        <begin position="150"/>
        <end position="172"/>
    </location>
</feature>
<evidence type="ECO:0000256" key="8">
    <source>
        <dbReference type="RuleBase" id="RU363043"/>
    </source>
</evidence>
<proteinExistence type="inferred from homology"/>
<feature type="transmembrane region" description="Helical" evidence="8">
    <location>
        <begin position="21"/>
        <end position="42"/>
    </location>
</feature>
<dbReference type="eggNOG" id="arCOG00168">
    <property type="taxonomic scope" value="Archaea"/>
</dbReference>
<accession>A0A1X4HBF4</accession>
<evidence type="ECO:0000256" key="6">
    <source>
        <dbReference type="ARBA" id="ARBA00022989"/>
    </source>
</evidence>
<dbReference type="InterPro" id="IPR005672">
    <property type="entry name" value="Phosphate_PstA"/>
</dbReference>
<gene>
    <name evidence="10" type="ORF">B9H04_01910</name>
</gene>
<organism evidence="10 11">
    <name type="scientific">Halorubrum ezzemoulense DSM 17463</name>
    <dbReference type="NCBI Taxonomy" id="1121945"/>
    <lineage>
        <taxon>Archaea</taxon>
        <taxon>Methanobacteriati</taxon>
        <taxon>Methanobacteriota</taxon>
        <taxon>Stenosarchaea group</taxon>
        <taxon>Halobacteria</taxon>
        <taxon>Halobacteriales</taxon>
        <taxon>Haloferacaceae</taxon>
        <taxon>Halorubrum</taxon>
    </lineage>
</organism>
<name>A0A1X4HBF4_HALEZ</name>
<dbReference type="PANTHER" id="PTHR43470">
    <property type="entry name" value="PHOSPHATE TRANSPORT SYSTEM PERMEASE PROTEIN PSTA-RELATED"/>
    <property type="match status" value="1"/>
</dbReference>
<dbReference type="RefSeq" id="WP_049930751.1">
    <property type="nucleotide sequence ID" value="NZ_ATXS01000003.1"/>
</dbReference>
<evidence type="ECO:0000259" key="9">
    <source>
        <dbReference type="PROSITE" id="PS50928"/>
    </source>
</evidence>
<dbReference type="STRING" id="1121945.GCA_000421805_01146"/>
<reference evidence="10 11" key="1">
    <citation type="submission" date="2017-04" db="EMBL/GenBank/DDBJ databases">
        <title>MLSA of the genus Halorubrum.</title>
        <authorList>
            <person name="De La Haba R."/>
            <person name="Sanchez-Porro C."/>
            <person name="Infante-Dominguez C."/>
            <person name="Ventosa A."/>
        </authorList>
    </citation>
    <scope>NUCLEOTIDE SEQUENCE [LARGE SCALE GENOMIC DNA]</scope>
    <source>
        <strain evidence="10 11">DSM 17463</strain>
    </source>
</reference>
<evidence type="ECO:0000313" key="11">
    <source>
        <dbReference type="Proteomes" id="UP000193587"/>
    </source>
</evidence>
<comment type="caution">
    <text evidence="10">The sequence shown here is derived from an EMBL/GenBank/DDBJ whole genome shotgun (WGS) entry which is preliminary data.</text>
</comment>
<feature type="transmembrane region" description="Helical" evidence="8">
    <location>
        <begin position="292"/>
        <end position="321"/>
    </location>
</feature>
<dbReference type="Pfam" id="PF00528">
    <property type="entry name" value="BPD_transp_1"/>
    <property type="match status" value="1"/>
</dbReference>
<dbReference type="GeneID" id="301360262"/>
<keyword evidence="3" id="KW-0813">Transport</keyword>
<dbReference type="Gene3D" id="1.10.3720.10">
    <property type="entry name" value="MetI-like"/>
    <property type="match status" value="1"/>
</dbReference>
<feature type="transmembrane region" description="Helical" evidence="8">
    <location>
        <begin position="341"/>
        <end position="361"/>
    </location>
</feature>
<dbReference type="InterPro" id="IPR000515">
    <property type="entry name" value="MetI-like"/>
</dbReference>
<keyword evidence="4 8" id="KW-1003">Cell membrane</keyword>
<feature type="transmembrane region" description="Helical" evidence="8">
    <location>
        <begin position="221"/>
        <end position="243"/>
    </location>
</feature>
<comment type="subcellular location">
    <subcellularLocation>
        <location evidence="1 8">Cell membrane</location>
        <topology evidence="1 8">Multi-pass membrane protein</topology>
    </subcellularLocation>
</comment>
<dbReference type="CDD" id="cd06261">
    <property type="entry name" value="TM_PBP2"/>
    <property type="match status" value="1"/>
</dbReference>
<feature type="transmembrane region" description="Helical" evidence="8">
    <location>
        <begin position="511"/>
        <end position="535"/>
    </location>
</feature>
<feature type="transmembrane region" description="Helical" evidence="8">
    <location>
        <begin position="264"/>
        <end position="286"/>
    </location>
</feature>
<keyword evidence="6 8" id="KW-1133">Transmembrane helix</keyword>
<dbReference type="PROSITE" id="PS50928">
    <property type="entry name" value="ABC_TM1"/>
    <property type="match status" value="1"/>
</dbReference>
<dbReference type="GO" id="GO:0005315">
    <property type="term" value="F:phosphate transmembrane transporter activity"/>
    <property type="evidence" value="ECO:0007669"/>
    <property type="project" value="InterPro"/>
</dbReference>
<evidence type="ECO:0000256" key="1">
    <source>
        <dbReference type="ARBA" id="ARBA00004651"/>
    </source>
</evidence>
<feature type="transmembrane region" description="Helical" evidence="8">
    <location>
        <begin position="89"/>
        <end position="108"/>
    </location>
</feature>
<comment type="caution">
    <text evidence="8">Lacks conserved residue(s) required for the propagation of feature annotation.</text>
</comment>
<evidence type="ECO:0000256" key="7">
    <source>
        <dbReference type="ARBA" id="ARBA00023136"/>
    </source>
</evidence>
<evidence type="ECO:0000256" key="2">
    <source>
        <dbReference type="ARBA" id="ARBA00007069"/>
    </source>
</evidence>
<comment type="similarity">
    <text evidence="2 8">Belongs to the binding-protein-dependent transport system permease family. CysTW subfamily.</text>
</comment>
<dbReference type="InterPro" id="IPR035906">
    <property type="entry name" value="MetI-like_sf"/>
</dbReference>
<feature type="transmembrane region" description="Helical" evidence="8">
    <location>
        <begin position="415"/>
        <end position="436"/>
    </location>
</feature>
<feature type="transmembrane region" description="Helical" evidence="8">
    <location>
        <begin position="115"/>
        <end position="138"/>
    </location>
</feature>
<keyword evidence="7 8" id="KW-0472">Membrane</keyword>
<dbReference type="GO" id="GO:0035435">
    <property type="term" value="P:phosphate ion transmembrane transport"/>
    <property type="evidence" value="ECO:0007669"/>
    <property type="project" value="InterPro"/>
</dbReference>
<evidence type="ECO:0000256" key="3">
    <source>
        <dbReference type="ARBA" id="ARBA00022448"/>
    </source>
</evidence>
<dbReference type="GO" id="GO:0005886">
    <property type="term" value="C:plasma membrane"/>
    <property type="evidence" value="ECO:0007669"/>
    <property type="project" value="UniProtKB-SubCell"/>
</dbReference>
<protein>
    <recommendedName>
        <fullName evidence="8">Phosphate transport system permease protein PstA</fullName>
    </recommendedName>
</protein>
<feature type="transmembrane region" description="Helical" evidence="8">
    <location>
        <begin position="367"/>
        <end position="384"/>
    </location>
</feature>
<sequence>MADASQTDARLVESETTETDAVAGVAVGLSAVLFALAVAALFERVSLTGSLFGIRTVTLLGGLLTALGVAVVAFGAGSRLGYVETDPDPSAGLVAGFGAAVPWVVVGGSAASQTLGLGTTVGVLAGTAVGGGAFALTVLPREDVGSTLPLGSLLALTGLVFLTGVIGPTWVWELDWAQQAALTAEFLIPAATLFSALYGGWASAKAYGGFGARGRHMGAYVLVYLNALSIVAFLFVLVAFVVVQGVPGLLNGVEIGLGTGPQTTVLGVSVTLPVSVPFVMNGVALFNDFQGVLPAIVGTVWLVLGAVVLAVPLGVGAALFLTEYADRGRFTQVVEIATNGLWSTPSIVFGLFGFAFLIPRFGNGKSLLSGMITLGFMLLPLVVITSREAMLSVPDEYRDASAALGVSKWQTIRSVVLPAALPGVVTGVILGVGRIAGETAPILLTMAGGTFVPGSQTVDVLGSFQFTSAPPFVANPALLEATSALPYQLYALISAGVGASSNVGNADEFRWATALVLLVVVLSFYAIGIATRYYFRRRLTHT</sequence>
<dbReference type="Proteomes" id="UP000193587">
    <property type="component" value="Unassembled WGS sequence"/>
</dbReference>
<evidence type="ECO:0000313" key="10">
    <source>
        <dbReference type="EMBL" id="OSP10795.1"/>
    </source>
</evidence>
<evidence type="ECO:0000256" key="5">
    <source>
        <dbReference type="ARBA" id="ARBA00022692"/>
    </source>
</evidence>
<dbReference type="PANTHER" id="PTHR43470:SF3">
    <property type="entry name" value="PHOSPHATE TRANSPORT SYSTEM PERMEASE PROTEIN PSTA-RELATED"/>
    <property type="match status" value="1"/>
</dbReference>
<feature type="transmembrane region" description="Helical" evidence="8">
    <location>
        <begin position="184"/>
        <end position="201"/>
    </location>
</feature>
<dbReference type="AlphaFoldDB" id="A0A1X4HBF4"/>
<dbReference type="SUPFAM" id="SSF161098">
    <property type="entry name" value="MetI-like"/>
    <property type="match status" value="1"/>
</dbReference>
<feature type="transmembrane region" description="Helical" evidence="8">
    <location>
        <begin position="54"/>
        <end position="77"/>
    </location>
</feature>
<dbReference type="NCBIfam" id="TIGR00974">
    <property type="entry name" value="3a0107s02c"/>
    <property type="match status" value="1"/>
</dbReference>
<evidence type="ECO:0000256" key="4">
    <source>
        <dbReference type="ARBA" id="ARBA00022475"/>
    </source>
</evidence>
<dbReference type="EMBL" id="NEDJ01000003">
    <property type="protein sequence ID" value="OSP10795.1"/>
    <property type="molecule type" value="Genomic_DNA"/>
</dbReference>